<feature type="region of interest" description="Disordered" evidence="1">
    <location>
        <begin position="158"/>
        <end position="181"/>
    </location>
</feature>
<feature type="transmembrane region" description="Helical" evidence="2">
    <location>
        <begin position="38"/>
        <end position="56"/>
    </location>
</feature>
<evidence type="ECO:0000256" key="1">
    <source>
        <dbReference type="SAM" id="MobiDB-lite"/>
    </source>
</evidence>
<evidence type="ECO:0000313" key="3">
    <source>
        <dbReference type="EMBL" id="KPK67538.1"/>
    </source>
</evidence>
<dbReference type="EMBL" id="LJUI01000121">
    <property type="protein sequence ID" value="KPK67538.1"/>
    <property type="molecule type" value="Genomic_DNA"/>
</dbReference>
<evidence type="ECO:0000256" key="2">
    <source>
        <dbReference type="SAM" id="Phobius"/>
    </source>
</evidence>
<name>A0A0S8G4S5_UNCT6</name>
<reference evidence="3 4" key="1">
    <citation type="journal article" date="2015" name="Microbiome">
        <title>Genomic resolution of linkages in carbon, nitrogen, and sulfur cycling among widespread estuary sediment bacteria.</title>
        <authorList>
            <person name="Baker B.J."/>
            <person name="Lazar C.S."/>
            <person name="Teske A.P."/>
            <person name="Dick G.J."/>
        </authorList>
    </citation>
    <scope>NUCLEOTIDE SEQUENCE [LARGE SCALE GENOMIC DNA]</scope>
    <source>
        <strain evidence="3">SM23_40</strain>
    </source>
</reference>
<dbReference type="AlphaFoldDB" id="A0A0S8G4S5"/>
<feature type="compositionally biased region" description="Basic and acidic residues" evidence="1">
    <location>
        <begin position="1"/>
        <end position="15"/>
    </location>
</feature>
<evidence type="ECO:0000313" key="4">
    <source>
        <dbReference type="Proteomes" id="UP000051717"/>
    </source>
</evidence>
<feature type="compositionally biased region" description="Acidic residues" evidence="1">
    <location>
        <begin position="158"/>
        <end position="167"/>
    </location>
</feature>
<keyword evidence="2" id="KW-0812">Transmembrane</keyword>
<proteinExistence type="predicted"/>
<comment type="caution">
    <text evidence="3">The sequence shown here is derived from an EMBL/GenBank/DDBJ whole genome shotgun (WGS) entry which is preliminary data.</text>
</comment>
<gene>
    <name evidence="3" type="ORF">AMJ82_10465</name>
</gene>
<feature type="compositionally biased region" description="Basic and acidic residues" evidence="1">
    <location>
        <begin position="168"/>
        <end position="181"/>
    </location>
</feature>
<organism evidence="3 4">
    <name type="scientific">candidate division TA06 bacterium SM23_40</name>
    <dbReference type="NCBI Taxonomy" id="1703774"/>
    <lineage>
        <taxon>Bacteria</taxon>
        <taxon>Bacteria division TA06</taxon>
    </lineage>
</organism>
<dbReference type="Proteomes" id="UP000051717">
    <property type="component" value="Unassembled WGS sequence"/>
</dbReference>
<sequence>MDAREVTRDESREAGTTDEDSDGSVLEWSVRLVTKRPLRAAGMTLFIIAIWVGLYFVYREPWWVIFAVLLLGGSVFFPLLTVTRYRFDHEGVTVKRPFYTIKKEWSVYRNFYPDPNGVLLSPFSTPSRLENFRGIYLRFGDNRREVLAYLEGIYPQEETCEGEEGVEEPTRDRGDVGRSGE</sequence>
<feature type="transmembrane region" description="Helical" evidence="2">
    <location>
        <begin position="62"/>
        <end position="80"/>
    </location>
</feature>
<accession>A0A0S8G4S5</accession>
<feature type="region of interest" description="Disordered" evidence="1">
    <location>
        <begin position="1"/>
        <end position="22"/>
    </location>
</feature>
<keyword evidence="2" id="KW-0472">Membrane</keyword>
<keyword evidence="2" id="KW-1133">Transmembrane helix</keyword>
<protein>
    <submittedName>
        <fullName evidence="3">Uncharacterized protein</fullName>
    </submittedName>
</protein>